<protein>
    <submittedName>
        <fullName evidence="1">Uncharacterized protein</fullName>
    </submittedName>
</protein>
<dbReference type="Proteomes" id="UP000005536">
    <property type="component" value="Unassembled WGS sequence"/>
</dbReference>
<sequence>MVNQDFGHGFFSFAGGGRLKNKGGLCHIVIGLSGRLKANRMAGKRYYNAFPPCMAIACIFDGDAQRRLV</sequence>
<gene>
    <name evidence="1" type="ORF">NEIELOOT_01622</name>
</gene>
<organism evidence="1 2">
    <name type="scientific">Neisseria elongata subsp. glycolytica ATCC 29315</name>
    <dbReference type="NCBI Taxonomy" id="546263"/>
    <lineage>
        <taxon>Bacteria</taxon>
        <taxon>Pseudomonadati</taxon>
        <taxon>Pseudomonadota</taxon>
        <taxon>Betaproteobacteria</taxon>
        <taxon>Neisseriales</taxon>
        <taxon>Neisseriaceae</taxon>
        <taxon>Neisseria</taxon>
    </lineage>
</organism>
<dbReference type="EMBL" id="ADBF01000043">
    <property type="protein sequence ID" value="EFE49531.1"/>
    <property type="molecule type" value="Genomic_DNA"/>
</dbReference>
<reference evidence="1 2" key="1">
    <citation type="submission" date="2010-02" db="EMBL/GenBank/DDBJ databases">
        <authorList>
            <person name="Weinstock G."/>
            <person name="Sodergren E."/>
            <person name="Clifton S."/>
            <person name="Fulton L."/>
            <person name="Fulton B."/>
            <person name="Courtney L."/>
            <person name="Fronick C."/>
            <person name="Harrison M."/>
            <person name="Strong C."/>
            <person name="Farmer C."/>
            <person name="Delahaunty K."/>
            <person name="Markovic C."/>
            <person name="Hall O."/>
            <person name="Minx P."/>
            <person name="Tomlinson C."/>
            <person name="Mitreva M."/>
            <person name="Nelson J."/>
            <person name="Hou S."/>
            <person name="Wollam A."/>
            <person name="Pepin K.H."/>
            <person name="Johnson M."/>
            <person name="Bhonagiri V."/>
            <person name="Zhang X."/>
            <person name="Suruliraj S."/>
            <person name="Warren W."/>
            <person name="Chinwalla A."/>
            <person name="Mardis E.R."/>
            <person name="Wilson R.K."/>
        </authorList>
    </citation>
    <scope>NUCLEOTIDE SEQUENCE [LARGE SCALE GENOMIC DNA]</scope>
    <source>
        <strain evidence="1 2">ATCC 29315</strain>
    </source>
</reference>
<name>D4DRC8_NEIEG</name>
<accession>D4DRC8</accession>
<proteinExistence type="predicted"/>
<comment type="caution">
    <text evidence="1">The sequence shown here is derived from an EMBL/GenBank/DDBJ whole genome shotgun (WGS) entry which is preliminary data.</text>
</comment>
<evidence type="ECO:0000313" key="2">
    <source>
        <dbReference type="Proteomes" id="UP000005536"/>
    </source>
</evidence>
<dbReference type="AlphaFoldDB" id="D4DRC8"/>
<evidence type="ECO:0000313" key="1">
    <source>
        <dbReference type="EMBL" id="EFE49531.1"/>
    </source>
</evidence>